<dbReference type="Proteomes" id="UP000199474">
    <property type="component" value="Unassembled WGS sequence"/>
</dbReference>
<dbReference type="EMBL" id="FOMR01000004">
    <property type="protein sequence ID" value="SFD76725.1"/>
    <property type="molecule type" value="Genomic_DNA"/>
</dbReference>
<keyword evidence="2" id="KW-1185">Reference proteome</keyword>
<dbReference type="OrthoDB" id="9790935at2"/>
<name>A0A1I1V1N2_9BACI</name>
<reference evidence="2" key="1">
    <citation type="submission" date="2016-10" db="EMBL/GenBank/DDBJ databases">
        <authorList>
            <person name="Varghese N."/>
            <person name="Submissions S."/>
        </authorList>
    </citation>
    <scope>NUCLEOTIDE SEQUENCE [LARGE SCALE GENOMIC DNA]</scope>
    <source>
        <strain evidence="2">DSM 22530</strain>
    </source>
</reference>
<proteinExistence type="predicted"/>
<dbReference type="STRING" id="640948.SAMN05216238_1041"/>
<accession>A0A1I1V1N2</accession>
<feature type="non-terminal residue" evidence="1">
    <location>
        <position position="62"/>
    </location>
</feature>
<evidence type="ECO:0000313" key="2">
    <source>
        <dbReference type="Proteomes" id="UP000199474"/>
    </source>
</evidence>
<gene>
    <name evidence="1" type="ORF">SAMN05216238_1041</name>
</gene>
<dbReference type="AlphaFoldDB" id="A0A1I1V1N2"/>
<evidence type="ECO:0000313" key="1">
    <source>
        <dbReference type="EMBL" id="SFD76725.1"/>
    </source>
</evidence>
<sequence>MNYNRNEKIRQITEETLIVGIDIAKKKHVARAQDDRGIDLGKRLVFENNISGFERLINWASD</sequence>
<organism evidence="1 2">
    <name type="scientific">Lentibacillus persicus</name>
    <dbReference type="NCBI Taxonomy" id="640948"/>
    <lineage>
        <taxon>Bacteria</taxon>
        <taxon>Bacillati</taxon>
        <taxon>Bacillota</taxon>
        <taxon>Bacilli</taxon>
        <taxon>Bacillales</taxon>
        <taxon>Bacillaceae</taxon>
        <taxon>Lentibacillus</taxon>
    </lineage>
</organism>
<protein>
    <submittedName>
        <fullName evidence="1">Transposase</fullName>
    </submittedName>
</protein>